<accession>A0ACC1L1V4</accession>
<protein>
    <submittedName>
        <fullName evidence="1">Uncharacterized protein</fullName>
    </submittedName>
</protein>
<organism evidence="1 2">
    <name type="scientific">Coemansia helicoidea</name>
    <dbReference type="NCBI Taxonomy" id="1286919"/>
    <lineage>
        <taxon>Eukaryota</taxon>
        <taxon>Fungi</taxon>
        <taxon>Fungi incertae sedis</taxon>
        <taxon>Zoopagomycota</taxon>
        <taxon>Kickxellomycotina</taxon>
        <taxon>Kickxellomycetes</taxon>
        <taxon>Kickxellales</taxon>
        <taxon>Kickxellaceae</taxon>
        <taxon>Coemansia</taxon>
    </lineage>
</organism>
<evidence type="ECO:0000313" key="2">
    <source>
        <dbReference type="Proteomes" id="UP001140087"/>
    </source>
</evidence>
<sequence length="506" mass="53236">DSLLLTPDNGGAPGGHGHGPDDDMLLSLGVPTQPTQHDVDAAGWTQSTQPMTQASSGTQLTVPTMATAEDSADASALPSMVRNALGPASSASADGSDGEAAPSAGSPAQQQERGHADTPAASSPAHRQGRRLLRRPGGGDAHARTSRRRARQSEFVEVEAELGESSDSEGEPGAVKNRKFNWGDDETRAAKAVSDDEEEDDMDTDEEEAALLADPMIDNSAADDAEGNQAIRDLHRKRDFDEDEQNIQELFKDVTTGRLRSRGLRNRTGFALADDEDYIDRQTRAERMEERLRLRRKLLAREIHDTNLAEIAKNPETAAFAHAALMRVPAAAAAQSDDTDAEDALLGDAGFDLEEEVDERSVAAAVQRHLVHGSRRADSDAESDAEDAQSAAGGRWAGSRIVGTSTSTSGQNTQAASDGLGDKDVMGGGTFDSVAIESLIVRRRPQAPGGMAADKPGTARLPPPPMPAAAATGSAQRPLLKRAGGAPTTGSPAKKFNMGSLQRAPP</sequence>
<dbReference type="Proteomes" id="UP001140087">
    <property type="component" value="Unassembled WGS sequence"/>
</dbReference>
<evidence type="ECO:0000313" key="1">
    <source>
        <dbReference type="EMBL" id="KAJ2799749.1"/>
    </source>
</evidence>
<reference evidence="1" key="1">
    <citation type="submission" date="2022-07" db="EMBL/GenBank/DDBJ databases">
        <title>Phylogenomic reconstructions and comparative analyses of Kickxellomycotina fungi.</title>
        <authorList>
            <person name="Reynolds N.K."/>
            <person name="Stajich J.E."/>
            <person name="Barry K."/>
            <person name="Grigoriev I.V."/>
            <person name="Crous P."/>
            <person name="Smith M.E."/>
        </authorList>
    </citation>
    <scope>NUCLEOTIDE SEQUENCE</scope>
    <source>
        <strain evidence="1">BCRC 34780</strain>
    </source>
</reference>
<dbReference type="EMBL" id="JANBUN010001086">
    <property type="protein sequence ID" value="KAJ2799749.1"/>
    <property type="molecule type" value="Genomic_DNA"/>
</dbReference>
<feature type="non-terminal residue" evidence="1">
    <location>
        <position position="1"/>
    </location>
</feature>
<gene>
    <name evidence="1" type="ORF">H4R21_003440</name>
</gene>
<keyword evidence="2" id="KW-1185">Reference proteome</keyword>
<comment type="caution">
    <text evidence="1">The sequence shown here is derived from an EMBL/GenBank/DDBJ whole genome shotgun (WGS) entry which is preliminary data.</text>
</comment>
<proteinExistence type="predicted"/>
<name>A0ACC1L1V4_9FUNG</name>